<gene>
    <name evidence="2" type="ordered locus">Desor_2918</name>
</gene>
<sequence>MFEKLKKLNRKWYLLLVLVILLGGGGSFAAKYYLRQQFQKNMQANAGVHMTMSVEQDLLYLDNTSSLKLSPDQAKAILPLVEKMSNSDTNSSVSINDLAKQVYESLTPVQYQALTHYGNPVIGNVEREREDKDTKKDNRREDNQRFEKAEHYTKDIADPKADALQNIVINMLKERSSETTTNLAS</sequence>
<accession>G7WFK4</accession>
<feature type="region of interest" description="Disordered" evidence="1">
    <location>
        <begin position="122"/>
        <end position="157"/>
    </location>
</feature>
<evidence type="ECO:0000256" key="1">
    <source>
        <dbReference type="SAM" id="MobiDB-lite"/>
    </source>
</evidence>
<protein>
    <submittedName>
        <fullName evidence="2">Uncharacterized protein</fullName>
    </submittedName>
</protein>
<dbReference type="EMBL" id="CP003108">
    <property type="protein sequence ID" value="AET68447.1"/>
    <property type="molecule type" value="Genomic_DNA"/>
</dbReference>
<dbReference type="OrthoDB" id="1797709at2"/>
<name>G7WFK4_DESOD</name>
<dbReference type="AlphaFoldDB" id="G7WFK4"/>
<feature type="compositionally biased region" description="Basic and acidic residues" evidence="1">
    <location>
        <begin position="125"/>
        <end position="157"/>
    </location>
</feature>
<reference evidence="3" key="1">
    <citation type="submission" date="2011-11" db="EMBL/GenBank/DDBJ databases">
        <title>Complete sequence of Desulfosporosinus orientis DSM 765.</title>
        <authorList>
            <person name="Lucas S."/>
            <person name="Han J."/>
            <person name="Lapidus A."/>
            <person name="Cheng J.-F."/>
            <person name="Goodwin L."/>
            <person name="Pitluck S."/>
            <person name="Peters L."/>
            <person name="Ovchinnikova G."/>
            <person name="Teshima H."/>
            <person name="Detter J.C."/>
            <person name="Han C."/>
            <person name="Tapia R."/>
            <person name="Land M."/>
            <person name="Hauser L."/>
            <person name="Kyrpides N."/>
            <person name="Ivanova N."/>
            <person name="Pagani I."/>
            <person name="Pester M."/>
            <person name="Spring S."/>
            <person name="Ollivier B."/>
            <person name="Rattei T."/>
            <person name="Klenk H.-P."/>
            <person name="Wagner M."/>
            <person name="Loy A."/>
            <person name="Woyke T."/>
        </authorList>
    </citation>
    <scope>NUCLEOTIDE SEQUENCE [LARGE SCALE GENOMIC DNA]</scope>
    <source>
        <strain evidence="3">ATCC 19365 / DSM 765 / NCIMB 8382 / VKM B-1628</strain>
    </source>
</reference>
<dbReference type="KEGG" id="dor:Desor_2918"/>
<keyword evidence="3" id="KW-1185">Reference proteome</keyword>
<dbReference type="RefSeq" id="WP_014185255.1">
    <property type="nucleotide sequence ID" value="NC_016584.1"/>
</dbReference>
<dbReference type="PATRIC" id="fig|768706.3.peg.2930"/>
<proteinExistence type="predicted"/>
<evidence type="ECO:0000313" key="3">
    <source>
        <dbReference type="Proteomes" id="UP000006346"/>
    </source>
</evidence>
<organism evidence="2 3">
    <name type="scientific">Desulfosporosinus orientis (strain ATCC 19365 / DSM 765 / NCIMB 8382 / VKM B-1628 / Singapore I)</name>
    <name type="common">Desulfotomaculum orientis</name>
    <dbReference type="NCBI Taxonomy" id="768706"/>
    <lineage>
        <taxon>Bacteria</taxon>
        <taxon>Bacillati</taxon>
        <taxon>Bacillota</taxon>
        <taxon>Clostridia</taxon>
        <taxon>Eubacteriales</taxon>
        <taxon>Desulfitobacteriaceae</taxon>
        <taxon>Desulfosporosinus</taxon>
    </lineage>
</organism>
<evidence type="ECO:0000313" key="2">
    <source>
        <dbReference type="EMBL" id="AET68447.1"/>
    </source>
</evidence>
<dbReference type="STRING" id="768706.Desor_2918"/>
<dbReference type="HOGENOM" id="CLU_1459089_0_0_9"/>
<reference evidence="2 3" key="2">
    <citation type="journal article" date="2012" name="J. Bacteriol.">
        <title>Complete genome sequences of Desulfosporosinus orientis DSM765T, Desulfosporosinus youngiae DSM17734T, Desulfosporosinus meridiei DSM13257T, and Desulfosporosinus acidiphilus DSM22704T.</title>
        <authorList>
            <person name="Pester M."/>
            <person name="Brambilla E."/>
            <person name="Alazard D."/>
            <person name="Rattei T."/>
            <person name="Weinmaier T."/>
            <person name="Han J."/>
            <person name="Lucas S."/>
            <person name="Lapidus A."/>
            <person name="Cheng J.F."/>
            <person name="Goodwin L."/>
            <person name="Pitluck S."/>
            <person name="Peters L."/>
            <person name="Ovchinnikova G."/>
            <person name="Teshima H."/>
            <person name="Detter J.C."/>
            <person name="Han C.S."/>
            <person name="Tapia R."/>
            <person name="Land M.L."/>
            <person name="Hauser L."/>
            <person name="Kyrpides N.C."/>
            <person name="Ivanova N.N."/>
            <person name="Pagani I."/>
            <person name="Huntmann M."/>
            <person name="Wei C.L."/>
            <person name="Davenport K.W."/>
            <person name="Daligault H."/>
            <person name="Chain P.S."/>
            <person name="Chen A."/>
            <person name="Mavromatis K."/>
            <person name="Markowitz V."/>
            <person name="Szeto E."/>
            <person name="Mikhailova N."/>
            <person name="Pati A."/>
            <person name="Wagner M."/>
            <person name="Woyke T."/>
            <person name="Ollivier B."/>
            <person name="Klenk H.P."/>
            <person name="Spring S."/>
            <person name="Loy A."/>
        </authorList>
    </citation>
    <scope>NUCLEOTIDE SEQUENCE [LARGE SCALE GENOMIC DNA]</scope>
    <source>
        <strain evidence="3">ATCC 19365 / DSM 765 / NCIMB 8382 / VKM B-1628</strain>
    </source>
</reference>
<dbReference type="Proteomes" id="UP000006346">
    <property type="component" value="Chromosome"/>
</dbReference>